<protein>
    <submittedName>
        <fullName evidence="1">Uncharacterized protein</fullName>
    </submittedName>
</protein>
<proteinExistence type="predicted"/>
<organism evidence="1 2">
    <name type="scientific">Mytilus galloprovincialis</name>
    <name type="common">Mediterranean mussel</name>
    <dbReference type="NCBI Taxonomy" id="29158"/>
    <lineage>
        <taxon>Eukaryota</taxon>
        <taxon>Metazoa</taxon>
        <taxon>Spiralia</taxon>
        <taxon>Lophotrochozoa</taxon>
        <taxon>Mollusca</taxon>
        <taxon>Bivalvia</taxon>
        <taxon>Autobranchia</taxon>
        <taxon>Pteriomorphia</taxon>
        <taxon>Mytilida</taxon>
        <taxon>Mytiloidea</taxon>
        <taxon>Mytilidae</taxon>
        <taxon>Mytilinae</taxon>
        <taxon>Mytilus</taxon>
    </lineage>
</organism>
<evidence type="ECO:0000313" key="2">
    <source>
        <dbReference type="Proteomes" id="UP000596742"/>
    </source>
</evidence>
<accession>A0A8B6FDX0</accession>
<dbReference type="Proteomes" id="UP000596742">
    <property type="component" value="Unassembled WGS sequence"/>
</dbReference>
<reference evidence="1" key="1">
    <citation type="submission" date="2018-11" db="EMBL/GenBank/DDBJ databases">
        <authorList>
            <person name="Alioto T."/>
            <person name="Alioto T."/>
        </authorList>
    </citation>
    <scope>NUCLEOTIDE SEQUENCE</scope>
</reference>
<comment type="caution">
    <text evidence="1">The sequence shown here is derived from an EMBL/GenBank/DDBJ whole genome shotgun (WGS) entry which is preliminary data.</text>
</comment>
<name>A0A8B6FDX0_MYTGA</name>
<dbReference type="OrthoDB" id="6115117at2759"/>
<gene>
    <name evidence="1" type="ORF">MGAL_10B025097</name>
</gene>
<keyword evidence="2" id="KW-1185">Reference proteome</keyword>
<dbReference type="AlphaFoldDB" id="A0A8B6FDX0"/>
<evidence type="ECO:0000313" key="1">
    <source>
        <dbReference type="EMBL" id="VDI48488.1"/>
    </source>
</evidence>
<dbReference type="EMBL" id="UYJE01006740">
    <property type="protein sequence ID" value="VDI48488.1"/>
    <property type="molecule type" value="Genomic_DNA"/>
</dbReference>
<sequence length="66" mass="7733">MCNLHRDNNDPVKLDEFLDSPNRVWRQACVTLFGCIDKAIFGGRYREQIYCACLPDCCYEKPINIF</sequence>